<evidence type="ECO:0000256" key="2">
    <source>
        <dbReference type="ARBA" id="ARBA00007891"/>
    </source>
</evidence>
<organism evidence="12 13">
    <name type="scientific">Kluyveromyces marxianus</name>
    <name type="common">Yeast</name>
    <name type="synonym">Candida kefyr</name>
    <dbReference type="NCBI Taxonomy" id="4911"/>
    <lineage>
        <taxon>Eukaryota</taxon>
        <taxon>Fungi</taxon>
        <taxon>Dikarya</taxon>
        <taxon>Ascomycota</taxon>
        <taxon>Saccharomycotina</taxon>
        <taxon>Saccharomycetes</taxon>
        <taxon>Saccharomycetales</taxon>
        <taxon>Saccharomycetaceae</taxon>
        <taxon>Kluyveromyces</taxon>
    </lineage>
</organism>
<evidence type="ECO:0000256" key="8">
    <source>
        <dbReference type="ARBA" id="ARBA00022989"/>
    </source>
</evidence>
<evidence type="ECO:0000256" key="11">
    <source>
        <dbReference type="SAM" id="Phobius"/>
    </source>
</evidence>
<evidence type="ECO:0000256" key="1">
    <source>
        <dbReference type="ARBA" id="ARBA00004163"/>
    </source>
</evidence>
<dbReference type="Proteomes" id="UP000422736">
    <property type="component" value="Chromosome 2"/>
</dbReference>
<comment type="similarity">
    <text evidence="2">Belongs to the USE1 family.</text>
</comment>
<evidence type="ECO:0000256" key="3">
    <source>
        <dbReference type="ARBA" id="ARBA00022448"/>
    </source>
</evidence>
<proteinExistence type="inferred from homology"/>
<keyword evidence="9 11" id="KW-0472">Membrane</keyword>
<keyword evidence="3" id="KW-0813">Transport</keyword>
<dbReference type="InterPro" id="IPR019150">
    <property type="entry name" value="Vesicle_transport_protein_Use1"/>
</dbReference>
<protein>
    <submittedName>
        <fullName evidence="12">Protein transport protein USE1</fullName>
    </submittedName>
</protein>
<reference evidence="12 13" key="1">
    <citation type="submission" date="2016-03" db="EMBL/GenBank/DDBJ databases">
        <title>How can Kluyveromyces marxianus grow so fast - potential evolutionary course in Saccharomyces Complex revealed by comparative genomics.</title>
        <authorList>
            <person name="Mo W."/>
            <person name="Lu W."/>
            <person name="Yang X."/>
            <person name="Qi J."/>
            <person name="Lv H."/>
        </authorList>
    </citation>
    <scope>NUCLEOTIDE SEQUENCE [LARGE SCALE GENOMIC DNA]</scope>
    <source>
        <strain evidence="12 13">FIM1</strain>
    </source>
</reference>
<evidence type="ECO:0000256" key="10">
    <source>
        <dbReference type="SAM" id="MobiDB-lite"/>
    </source>
</evidence>
<evidence type="ECO:0000313" key="12">
    <source>
        <dbReference type="EMBL" id="QGN14605.1"/>
    </source>
</evidence>
<name>A0ABX6ESZ2_KLUMA</name>
<keyword evidence="7" id="KW-0653">Protein transport</keyword>
<comment type="subcellular location">
    <subcellularLocation>
        <location evidence="1">Endoplasmic reticulum membrane</location>
        <topology evidence="1">Single-pass type IV membrane protein</topology>
    </subcellularLocation>
</comment>
<sequence length="257" mass="29280">MPVELDILGDSLQSSFQKDNTLLRDEDDPFYHYLISTKAATNLDIIRKSAIKDSIHDSTANTINEYQTRLSRLEDLANSLNFSAESKLKQKYDSYVEDQKTRRYSVDFDMPAEGSMDSEDIASGMESREEDDSLRNLRQRLMGKRRDSFEGENESFDKQMQIQDDLQKELVQDMSQLVTGLKQGAEAFQNALEHDSTVLKAAEIGLHVTSRSLSTLGSNLKKYHKEKIGFFMKLGLLSFVILGLLITYLVIKVFPDL</sequence>
<evidence type="ECO:0000256" key="6">
    <source>
        <dbReference type="ARBA" id="ARBA00022892"/>
    </source>
</evidence>
<accession>A0ABX6ESZ2</accession>
<keyword evidence="4 11" id="KW-0812">Transmembrane</keyword>
<gene>
    <name evidence="12" type="primary">USE1</name>
    <name evidence="12" type="ORF">FIM1_1268</name>
</gene>
<feature type="region of interest" description="Disordered" evidence="10">
    <location>
        <begin position="110"/>
        <end position="132"/>
    </location>
</feature>
<dbReference type="PANTHER" id="PTHR13050">
    <property type="entry name" value="USE1-LIKE PROTEIN"/>
    <property type="match status" value="1"/>
</dbReference>
<evidence type="ECO:0000256" key="5">
    <source>
        <dbReference type="ARBA" id="ARBA00022824"/>
    </source>
</evidence>
<evidence type="ECO:0000256" key="9">
    <source>
        <dbReference type="ARBA" id="ARBA00023136"/>
    </source>
</evidence>
<evidence type="ECO:0000256" key="7">
    <source>
        <dbReference type="ARBA" id="ARBA00022927"/>
    </source>
</evidence>
<dbReference type="CDD" id="cd15860">
    <property type="entry name" value="SNARE_USE1"/>
    <property type="match status" value="1"/>
</dbReference>
<evidence type="ECO:0000256" key="4">
    <source>
        <dbReference type="ARBA" id="ARBA00022692"/>
    </source>
</evidence>
<dbReference type="EMBL" id="CP015055">
    <property type="protein sequence ID" value="QGN14605.1"/>
    <property type="molecule type" value="Genomic_DNA"/>
</dbReference>
<keyword evidence="8 11" id="KW-1133">Transmembrane helix</keyword>
<evidence type="ECO:0000313" key="13">
    <source>
        <dbReference type="Proteomes" id="UP000422736"/>
    </source>
</evidence>
<keyword evidence="5" id="KW-0256">Endoplasmic reticulum</keyword>
<keyword evidence="6" id="KW-0931">ER-Golgi transport</keyword>
<feature type="transmembrane region" description="Helical" evidence="11">
    <location>
        <begin position="230"/>
        <end position="251"/>
    </location>
</feature>
<keyword evidence="13" id="KW-1185">Reference proteome</keyword>
<dbReference type="PANTHER" id="PTHR13050:SF7">
    <property type="entry name" value="VESICLE TRANSPORT PROTEIN USE1"/>
    <property type="match status" value="1"/>
</dbReference>
<dbReference type="Pfam" id="PF09753">
    <property type="entry name" value="Use1"/>
    <property type="match status" value="1"/>
</dbReference>